<sequence>MIDNALLVFIPTFFAVAITPGMCMLLALSLGMSIGVRRTLPMMAGELLGVATVALAAVLGVSALMLQQPALFTGLKLVGGVYLAYLGIQMWRSSGQVDTGSSVSDITPRGLFARGLITAIANPKGWAFMLALLPPFIREDRPLLPQLSLLLAIILMAELVCMLIYASGGHSLRRLLRAENVRWVNRLSGSLMVALGAWLMLGQG</sequence>
<evidence type="ECO:0000256" key="3">
    <source>
        <dbReference type="ARBA" id="ARBA00022692"/>
    </source>
</evidence>
<evidence type="ECO:0000256" key="4">
    <source>
        <dbReference type="ARBA" id="ARBA00022989"/>
    </source>
</evidence>
<keyword evidence="8" id="KW-1185">Reference proteome</keyword>
<feature type="transmembrane region" description="Helical" evidence="6">
    <location>
        <begin position="111"/>
        <end position="137"/>
    </location>
</feature>
<dbReference type="OrthoDB" id="9804822at2"/>
<dbReference type="RefSeq" id="WP_067657235.1">
    <property type="nucleotide sequence ID" value="NZ_FQXG01000004.1"/>
</dbReference>
<keyword evidence="5 6" id="KW-0472">Membrane</keyword>
<feature type="transmembrane region" description="Helical" evidence="6">
    <location>
        <begin position="183"/>
        <end position="201"/>
    </location>
</feature>
<dbReference type="GO" id="GO:0042970">
    <property type="term" value="F:homoserine transmembrane transporter activity"/>
    <property type="evidence" value="ECO:0007669"/>
    <property type="project" value="TreeGrafter"/>
</dbReference>
<feature type="transmembrane region" description="Helical" evidence="6">
    <location>
        <begin position="70"/>
        <end position="91"/>
    </location>
</feature>
<comment type="subcellular location">
    <subcellularLocation>
        <location evidence="1">Cell membrane</location>
        <topology evidence="1">Multi-pass membrane protein</topology>
    </subcellularLocation>
</comment>
<dbReference type="EMBL" id="FQXG01000004">
    <property type="protein sequence ID" value="SHH78871.1"/>
    <property type="molecule type" value="Genomic_DNA"/>
</dbReference>
<dbReference type="PANTHER" id="PTHR30086">
    <property type="entry name" value="ARGININE EXPORTER PROTEIN ARGO"/>
    <property type="match status" value="1"/>
</dbReference>
<dbReference type="PIRSF" id="PIRSF006324">
    <property type="entry name" value="LeuE"/>
    <property type="match status" value="1"/>
</dbReference>
<dbReference type="AlphaFoldDB" id="A0A1M5VUG5"/>
<dbReference type="InterPro" id="IPR001123">
    <property type="entry name" value="LeuE-type"/>
</dbReference>
<organism evidence="7 8">
    <name type="scientific">Ferrimonas marina</name>
    <dbReference type="NCBI Taxonomy" id="299255"/>
    <lineage>
        <taxon>Bacteria</taxon>
        <taxon>Pseudomonadati</taxon>
        <taxon>Pseudomonadota</taxon>
        <taxon>Gammaproteobacteria</taxon>
        <taxon>Alteromonadales</taxon>
        <taxon>Ferrimonadaceae</taxon>
        <taxon>Ferrimonas</taxon>
    </lineage>
</organism>
<reference evidence="7 8" key="1">
    <citation type="submission" date="2016-11" db="EMBL/GenBank/DDBJ databases">
        <authorList>
            <person name="Jaros S."/>
            <person name="Januszkiewicz K."/>
            <person name="Wedrychowicz H."/>
        </authorList>
    </citation>
    <scope>NUCLEOTIDE SEQUENCE [LARGE SCALE GENOMIC DNA]</scope>
    <source>
        <strain evidence="7 8">DSM 16917</strain>
    </source>
</reference>
<keyword evidence="4 6" id="KW-1133">Transmembrane helix</keyword>
<evidence type="ECO:0000256" key="2">
    <source>
        <dbReference type="ARBA" id="ARBA00022475"/>
    </source>
</evidence>
<evidence type="ECO:0000313" key="7">
    <source>
        <dbReference type="EMBL" id="SHH78871.1"/>
    </source>
</evidence>
<proteinExistence type="predicted"/>
<evidence type="ECO:0000256" key="6">
    <source>
        <dbReference type="SAM" id="Phobius"/>
    </source>
</evidence>
<keyword evidence="3 6" id="KW-0812">Transmembrane</keyword>
<dbReference type="GO" id="GO:0005886">
    <property type="term" value="C:plasma membrane"/>
    <property type="evidence" value="ECO:0007669"/>
    <property type="project" value="UniProtKB-SubCell"/>
</dbReference>
<dbReference type="PANTHER" id="PTHR30086:SF5">
    <property type="entry name" value="HOMOGENTISATE EXPORT PROTEIN"/>
    <property type="match status" value="1"/>
</dbReference>
<dbReference type="Pfam" id="PF01810">
    <property type="entry name" value="LysE"/>
    <property type="match status" value="1"/>
</dbReference>
<dbReference type="STRING" id="299255.SAMN02745129_2995"/>
<feature type="transmembrane region" description="Helical" evidence="6">
    <location>
        <begin position="40"/>
        <end position="64"/>
    </location>
</feature>
<evidence type="ECO:0000256" key="5">
    <source>
        <dbReference type="ARBA" id="ARBA00023136"/>
    </source>
</evidence>
<feature type="transmembrane region" description="Helical" evidence="6">
    <location>
        <begin position="6"/>
        <end position="28"/>
    </location>
</feature>
<accession>A0A1M5VUG5</accession>
<name>A0A1M5VUG5_9GAMM</name>
<evidence type="ECO:0000313" key="8">
    <source>
        <dbReference type="Proteomes" id="UP000184268"/>
    </source>
</evidence>
<evidence type="ECO:0000256" key="1">
    <source>
        <dbReference type="ARBA" id="ARBA00004651"/>
    </source>
</evidence>
<protein>
    <submittedName>
        <fullName evidence="7">Threonine/homoserine/homoserine lactone efflux protein</fullName>
    </submittedName>
</protein>
<feature type="transmembrane region" description="Helical" evidence="6">
    <location>
        <begin position="149"/>
        <end position="171"/>
    </location>
</feature>
<gene>
    <name evidence="7" type="ORF">SAMN02745129_2995</name>
</gene>
<dbReference type="Proteomes" id="UP000184268">
    <property type="component" value="Unassembled WGS sequence"/>
</dbReference>
<keyword evidence="2" id="KW-1003">Cell membrane</keyword>